<dbReference type="Proteomes" id="UP000183952">
    <property type="component" value="Unassembled WGS sequence"/>
</dbReference>
<dbReference type="AlphaFoldDB" id="A0A1M6QN57"/>
<dbReference type="InterPro" id="IPR008007">
    <property type="entry name" value="Peptidase_M42"/>
</dbReference>
<reference evidence="7 8" key="1">
    <citation type="submission" date="2016-11" db="EMBL/GenBank/DDBJ databases">
        <authorList>
            <person name="Jaros S."/>
            <person name="Januszkiewicz K."/>
            <person name="Wedrychowicz H."/>
        </authorList>
    </citation>
    <scope>NUCLEOTIDE SEQUENCE [LARGE SCALE GENOMIC DNA]</scope>
    <source>
        <strain evidence="7 8">DSM 3090</strain>
    </source>
</reference>
<evidence type="ECO:0000313" key="8">
    <source>
        <dbReference type="Proteomes" id="UP000183952"/>
    </source>
</evidence>
<evidence type="ECO:0000256" key="4">
    <source>
        <dbReference type="ARBA" id="ARBA00022723"/>
    </source>
</evidence>
<dbReference type="PANTHER" id="PTHR32481:SF0">
    <property type="entry name" value="AMINOPEPTIDASE YPDE-RELATED"/>
    <property type="match status" value="1"/>
</dbReference>
<dbReference type="EMBL" id="FRAD01000017">
    <property type="protein sequence ID" value="SHK21702.1"/>
    <property type="molecule type" value="Genomic_DNA"/>
</dbReference>
<evidence type="ECO:0000256" key="6">
    <source>
        <dbReference type="PIRNR" id="PIRNR001123"/>
    </source>
</evidence>
<dbReference type="GO" id="GO:0046872">
    <property type="term" value="F:metal ion binding"/>
    <property type="evidence" value="ECO:0007669"/>
    <property type="project" value="UniProtKB-UniRule"/>
</dbReference>
<gene>
    <name evidence="7" type="ORF">SAMN02745248_02069</name>
</gene>
<dbReference type="InterPro" id="IPR023367">
    <property type="entry name" value="Peptidase_M42_dom2"/>
</dbReference>
<keyword evidence="8" id="KW-1185">Reference proteome</keyword>
<keyword evidence="5" id="KW-0378">Hydrolase</keyword>
<dbReference type="GO" id="GO:0004177">
    <property type="term" value="F:aminopeptidase activity"/>
    <property type="evidence" value="ECO:0007669"/>
    <property type="project" value="UniProtKB-UniRule"/>
</dbReference>
<dbReference type="InterPro" id="IPR051464">
    <property type="entry name" value="Peptidase_M42_aminopept"/>
</dbReference>
<protein>
    <submittedName>
        <fullName evidence="7">Endoglucanase</fullName>
    </submittedName>
</protein>
<dbReference type="STRING" id="1121331.SAMN02745248_02069"/>
<comment type="similarity">
    <text evidence="1 6">Belongs to the peptidase M42 family.</text>
</comment>
<organism evidence="7 8">
    <name type="scientific">Hathewaya proteolytica DSM 3090</name>
    <dbReference type="NCBI Taxonomy" id="1121331"/>
    <lineage>
        <taxon>Bacteria</taxon>
        <taxon>Bacillati</taxon>
        <taxon>Bacillota</taxon>
        <taxon>Clostridia</taxon>
        <taxon>Eubacteriales</taxon>
        <taxon>Clostridiaceae</taxon>
        <taxon>Hathewaya</taxon>
    </lineage>
</organism>
<keyword evidence="3" id="KW-0645">Protease</keyword>
<dbReference type="Pfam" id="PF05343">
    <property type="entry name" value="Peptidase_M42"/>
    <property type="match status" value="1"/>
</dbReference>
<dbReference type="SUPFAM" id="SSF53187">
    <property type="entry name" value="Zn-dependent exopeptidases"/>
    <property type="match status" value="1"/>
</dbReference>
<evidence type="ECO:0000256" key="3">
    <source>
        <dbReference type="ARBA" id="ARBA00022670"/>
    </source>
</evidence>
<dbReference type="OrthoDB" id="9772053at2"/>
<dbReference type="PANTHER" id="PTHR32481">
    <property type="entry name" value="AMINOPEPTIDASE"/>
    <property type="match status" value="1"/>
</dbReference>
<dbReference type="RefSeq" id="WP_072904008.1">
    <property type="nucleotide sequence ID" value="NZ_FRAD01000017.1"/>
</dbReference>
<keyword evidence="4" id="KW-0479">Metal-binding</keyword>
<evidence type="ECO:0000313" key="7">
    <source>
        <dbReference type="EMBL" id="SHK21702.1"/>
    </source>
</evidence>
<dbReference type="SUPFAM" id="SSF101821">
    <property type="entry name" value="Aminopeptidase/glucanase lid domain"/>
    <property type="match status" value="1"/>
</dbReference>
<proteinExistence type="inferred from homology"/>
<evidence type="ECO:0000256" key="5">
    <source>
        <dbReference type="ARBA" id="ARBA00022801"/>
    </source>
</evidence>
<accession>A0A1M6QN57</accession>
<dbReference type="Gene3D" id="2.40.30.40">
    <property type="entry name" value="Peptidase M42, domain 2"/>
    <property type="match status" value="1"/>
</dbReference>
<dbReference type="Gene3D" id="3.40.630.10">
    <property type="entry name" value="Zn peptidases"/>
    <property type="match status" value="1"/>
</dbReference>
<sequence>MENLMDRLIEIFRVSSRESLAREEIKKQLDSVKAEVQEDKLGNLILKVPAKGESKEKLMITCPIDTAGLMITYIEKEGFIRVDCVGKMDVQDIINRRVTTSLGVTGVVRCNAEKPTMRDVYVDFGFKSKEEAESMMVREGECVQLNAEKVQLCNDKYAGTGLGGAAVVNVLADVIKENENFSKDCYFVFASQGQLEGRGGRAAAYEIDPDYCIVLGTECTGDSFGGKESIKLDNGPVLVLRDKNLIISKELEEGIEKAAKDSKVSIQRSLGTSVTAGGPIHKELGGISTGVIALPVRYKGTPMEMVSLKDMEALKKLIESIIK</sequence>
<name>A0A1M6QN57_9CLOT</name>
<dbReference type="PIRSF" id="PIRSF001123">
    <property type="entry name" value="PepA_GA"/>
    <property type="match status" value="1"/>
</dbReference>
<dbReference type="GO" id="GO:0006508">
    <property type="term" value="P:proteolysis"/>
    <property type="evidence" value="ECO:0007669"/>
    <property type="project" value="UniProtKB-KW"/>
</dbReference>
<evidence type="ECO:0000256" key="2">
    <source>
        <dbReference type="ARBA" id="ARBA00022438"/>
    </source>
</evidence>
<keyword evidence="2" id="KW-0031">Aminopeptidase</keyword>
<evidence type="ECO:0000256" key="1">
    <source>
        <dbReference type="ARBA" id="ARBA00006272"/>
    </source>
</evidence>